<dbReference type="EMBL" id="MU277215">
    <property type="protein sequence ID" value="KAI0060955.1"/>
    <property type="molecule type" value="Genomic_DNA"/>
</dbReference>
<protein>
    <submittedName>
        <fullName evidence="1">Sulfite reductase subunit beta</fullName>
    </submittedName>
</protein>
<reference evidence="1" key="1">
    <citation type="submission" date="2021-03" db="EMBL/GenBank/DDBJ databases">
        <authorList>
            <consortium name="DOE Joint Genome Institute"/>
            <person name="Ahrendt S."/>
            <person name="Looney B.P."/>
            <person name="Miyauchi S."/>
            <person name="Morin E."/>
            <person name="Drula E."/>
            <person name="Courty P.E."/>
            <person name="Chicoki N."/>
            <person name="Fauchery L."/>
            <person name="Kohler A."/>
            <person name="Kuo A."/>
            <person name="Labutti K."/>
            <person name="Pangilinan J."/>
            <person name="Lipzen A."/>
            <person name="Riley R."/>
            <person name="Andreopoulos W."/>
            <person name="He G."/>
            <person name="Johnson J."/>
            <person name="Barry K.W."/>
            <person name="Grigoriev I.V."/>
            <person name="Nagy L."/>
            <person name="Hibbett D."/>
            <person name="Henrissat B."/>
            <person name="Matheny P.B."/>
            <person name="Labbe J."/>
            <person name="Martin F."/>
        </authorList>
    </citation>
    <scope>NUCLEOTIDE SEQUENCE</scope>
    <source>
        <strain evidence="1">HHB10654</strain>
    </source>
</reference>
<reference evidence="1" key="2">
    <citation type="journal article" date="2022" name="New Phytol.">
        <title>Evolutionary transition to the ectomycorrhizal habit in the genomes of a hyperdiverse lineage of mushroom-forming fungi.</title>
        <authorList>
            <person name="Looney B."/>
            <person name="Miyauchi S."/>
            <person name="Morin E."/>
            <person name="Drula E."/>
            <person name="Courty P.E."/>
            <person name="Kohler A."/>
            <person name="Kuo A."/>
            <person name="LaButti K."/>
            <person name="Pangilinan J."/>
            <person name="Lipzen A."/>
            <person name="Riley R."/>
            <person name="Andreopoulos W."/>
            <person name="He G."/>
            <person name="Johnson J."/>
            <person name="Nolan M."/>
            <person name="Tritt A."/>
            <person name="Barry K.W."/>
            <person name="Grigoriev I.V."/>
            <person name="Nagy L.G."/>
            <person name="Hibbett D."/>
            <person name="Henrissat B."/>
            <person name="Matheny P.B."/>
            <person name="Labbe J."/>
            <person name="Martin F.M."/>
        </authorList>
    </citation>
    <scope>NUCLEOTIDE SEQUENCE</scope>
    <source>
        <strain evidence="1">HHB10654</strain>
    </source>
</reference>
<name>A0ACB8SXS5_9AGAM</name>
<evidence type="ECO:0000313" key="2">
    <source>
        <dbReference type="Proteomes" id="UP000814140"/>
    </source>
</evidence>
<keyword evidence="2" id="KW-1185">Reference proteome</keyword>
<evidence type="ECO:0000313" key="1">
    <source>
        <dbReference type="EMBL" id="KAI0060955.1"/>
    </source>
</evidence>
<sequence>MRCSANSELRLGITARWPSVFHPASPSRKQPFAMSLTPSVAAVARVAYLASDAVVDSQSVFTPYWKSKEISGRSPSIITLPRGADPSSTLLRGDASLLSYTASSSPALTRLLPHLSELSTRPVVLHIAVDNDLSDALLLRSAVPYFLHSSTAQHAHDNALLASRLARTERKVVIHAFHRGSFDETVEEVAEEKVQPFLLAERRSLSKATGRPHSPAPSHANGHARSGSDLNGLSSPIRPASPLLIPSSTIPFDSVTAELTQGYEAAALSTLALVRRSQRAFVQHGSQHPETIIITLGRASLNVNVEGVSFIDLSLVSPLPSFRILSAIHSSVKQVIVLEQIHKWPMKWTPVFLDVVSALQPRDPSYRPTIQSGLLGDTNTVTVEDVSELITSAKLGSLSTRLQLGVANSPATSPPLPPHVPKHEASYTRILTHLFGERIHIANSPSFVPSHGEMATSPEFALGRIRGELEQRADLVRAVQALLQNAQLSAELHTLLSRWILAKDDGVQSRRLGDEIVKALESSNIQDEAATLVLSLQEHFPSLSRWIIGSDAWSYDLGSSGLHHTIASGLNVNVLILDTLPYTSRNASDPIRRKHDVGLYAMNHGDVYVASVAVFSSYAQVLQSFIEAEKFNGPSVVLAYLPYKSEDSPALDLLKETKLAVDSGYWPLYRWDPSKEAEGKEPFSLDSDAVKNDLQAFLDRQNHLSQLVRAKPVLPAELVSSLGESVKEARKKRAQQAYAELLMGIDAPPLLILYASDGGAAEKKAKRLAGRAKARGLSTNIATLDTMNLDALSQEEHVAFITSTAGQGEPPQNGRTFFKALNVALAKVEKILPKLKYTVFGMGDSHYWPRPEDAHYYNKPGKDLDARLAQLGGERFAALGLGNDQDADGPETGYRAWEPLVWKAMGVDSIEVHEAEPEPITNEHIKAASGYLRGTIVEGLEDTTTGALAPSDTQLTKFHGIYQQDDRDIRDEREAQGVEPAYAFMIRVRMPGGVCTPDQWLAMDQIADEHGSGHFKITTRQTFQFHGVIKKHLKPSIQAINRALLDTLAACGDVNRNVLVSAIPSLSKLHAQVYAFAKGVSEHLLPRTTAYHEIWLDKKLVAGEALKDFEPLYGEFYLPRKYKIAVAVPPTNDIDVFANDVGFIAIVDERGDLAGFNVTAGGGMGVTHGNKKTYPRTGSILGFVTPDQGKAVAEKIMLVQRDNGNRTDRKNARLKYTIDRMGLDVFKVAVEKLLGFEFQPARPFAFDRNIDDFGWQTGDDGKHHFTCFIENGRVQDEPDRDFKTALREIAKVHKGRFRLTANQHIIITDIATQDVPEIKRLLALYKLDNLNFTGLRLSSSACVAFPTCGLAMAESERYLPILIDKVEKICEDNGLRNDSIVMRMTGCPNGCARPYIAEIAFVGKAPGTYLMLLGGGYYGQRLNKIYRESVSEPEILAILKPMIKHYALERQEGERFGDFVIRAGYIAPTTEGKEWYDRMGGEGTHREIVA</sequence>
<gene>
    <name evidence="1" type="ORF">BV25DRAFT_1887397</name>
</gene>
<organism evidence="1 2">
    <name type="scientific">Artomyces pyxidatus</name>
    <dbReference type="NCBI Taxonomy" id="48021"/>
    <lineage>
        <taxon>Eukaryota</taxon>
        <taxon>Fungi</taxon>
        <taxon>Dikarya</taxon>
        <taxon>Basidiomycota</taxon>
        <taxon>Agaricomycotina</taxon>
        <taxon>Agaricomycetes</taxon>
        <taxon>Russulales</taxon>
        <taxon>Auriscalpiaceae</taxon>
        <taxon>Artomyces</taxon>
    </lineage>
</organism>
<dbReference type="Proteomes" id="UP000814140">
    <property type="component" value="Unassembled WGS sequence"/>
</dbReference>
<proteinExistence type="predicted"/>
<accession>A0ACB8SXS5</accession>
<comment type="caution">
    <text evidence="1">The sequence shown here is derived from an EMBL/GenBank/DDBJ whole genome shotgun (WGS) entry which is preliminary data.</text>
</comment>